<dbReference type="Gene3D" id="3.40.50.300">
    <property type="entry name" value="P-loop containing nucleotide triphosphate hydrolases"/>
    <property type="match status" value="1"/>
</dbReference>
<gene>
    <name evidence="9" type="ORF">VitviT2T_020559</name>
</gene>
<keyword evidence="2" id="KW-0547">Nucleotide-binding</keyword>
<keyword evidence="3" id="KW-0611">Plant defense</keyword>
<reference evidence="9 10" key="1">
    <citation type="journal article" date="2023" name="Hortic Res">
        <title>The complete reference genome for grapevine (Vitis vinifera L.) genetics and breeding.</title>
        <authorList>
            <person name="Shi X."/>
            <person name="Cao S."/>
            <person name="Wang X."/>
            <person name="Huang S."/>
            <person name="Wang Y."/>
            <person name="Liu Z."/>
            <person name="Liu W."/>
            <person name="Leng X."/>
            <person name="Peng Y."/>
            <person name="Wang N."/>
            <person name="Wang Y."/>
            <person name="Ma Z."/>
            <person name="Xu X."/>
            <person name="Zhang F."/>
            <person name="Xue H."/>
            <person name="Zhong H."/>
            <person name="Wang Y."/>
            <person name="Zhang K."/>
            <person name="Velt A."/>
            <person name="Avia K."/>
            <person name="Holtgrawe D."/>
            <person name="Grimplet J."/>
            <person name="Matus J.T."/>
            <person name="Ware D."/>
            <person name="Wu X."/>
            <person name="Wang H."/>
            <person name="Liu C."/>
            <person name="Fang Y."/>
            <person name="Rustenholz C."/>
            <person name="Cheng Z."/>
            <person name="Xiao H."/>
            <person name="Zhou Y."/>
        </authorList>
    </citation>
    <scope>NUCLEOTIDE SEQUENCE [LARGE SCALE GENOMIC DNA]</scope>
    <source>
        <strain evidence="10">cv. Pinot noir / PN40024</strain>
        <tissue evidence="9">Leaf</tissue>
    </source>
</reference>
<evidence type="ECO:0000313" key="10">
    <source>
        <dbReference type="Proteomes" id="UP001227230"/>
    </source>
</evidence>
<feature type="domain" description="NB-ARC" evidence="5">
    <location>
        <begin position="166"/>
        <end position="337"/>
    </location>
</feature>
<dbReference type="Gene3D" id="3.80.10.10">
    <property type="entry name" value="Ribonuclease Inhibitor"/>
    <property type="match status" value="3"/>
</dbReference>
<dbReference type="EMBL" id="CP126660">
    <property type="protein sequence ID" value="WKA02362.1"/>
    <property type="molecule type" value="Genomic_DNA"/>
</dbReference>
<evidence type="ECO:0000313" key="9">
    <source>
        <dbReference type="EMBL" id="WKA02362.1"/>
    </source>
</evidence>
<evidence type="ECO:0000256" key="2">
    <source>
        <dbReference type="ARBA" id="ARBA00022741"/>
    </source>
</evidence>
<evidence type="ECO:0000256" key="3">
    <source>
        <dbReference type="ARBA" id="ARBA00022821"/>
    </source>
</evidence>
<evidence type="ECO:0000256" key="1">
    <source>
        <dbReference type="ARBA" id="ARBA00022737"/>
    </source>
</evidence>
<evidence type="ECO:0000259" key="8">
    <source>
        <dbReference type="Pfam" id="PF23598"/>
    </source>
</evidence>
<dbReference type="Pfam" id="PF18052">
    <property type="entry name" value="Rx_N"/>
    <property type="match status" value="1"/>
</dbReference>
<dbReference type="InterPro" id="IPR055414">
    <property type="entry name" value="LRR_R13L4/SHOC2-like"/>
</dbReference>
<dbReference type="Pfam" id="PF00931">
    <property type="entry name" value="NB-ARC"/>
    <property type="match status" value="1"/>
</dbReference>
<dbReference type="InterPro" id="IPR002182">
    <property type="entry name" value="NB-ARC"/>
</dbReference>
<accession>A0ABY9D4C5</accession>
<dbReference type="InterPro" id="IPR041118">
    <property type="entry name" value="Rx_N"/>
</dbReference>
<evidence type="ECO:0008006" key="11">
    <source>
        <dbReference type="Google" id="ProtNLM"/>
    </source>
</evidence>
<evidence type="ECO:0000259" key="7">
    <source>
        <dbReference type="Pfam" id="PF23559"/>
    </source>
</evidence>
<evidence type="ECO:0000256" key="4">
    <source>
        <dbReference type="ARBA" id="ARBA00022840"/>
    </source>
</evidence>
<proteinExistence type="predicted"/>
<dbReference type="SUPFAM" id="SSF52058">
    <property type="entry name" value="L domain-like"/>
    <property type="match status" value="2"/>
</dbReference>
<evidence type="ECO:0000259" key="5">
    <source>
        <dbReference type="Pfam" id="PF00931"/>
    </source>
</evidence>
<dbReference type="InterPro" id="IPR032675">
    <property type="entry name" value="LRR_dom_sf"/>
</dbReference>
<dbReference type="PANTHER" id="PTHR36766">
    <property type="entry name" value="PLANT BROAD-SPECTRUM MILDEW RESISTANCE PROTEIN RPW8"/>
    <property type="match status" value="1"/>
</dbReference>
<dbReference type="InterPro" id="IPR036388">
    <property type="entry name" value="WH-like_DNA-bd_sf"/>
</dbReference>
<feature type="domain" description="Disease resistance N-terminal" evidence="6">
    <location>
        <begin position="12"/>
        <end position="94"/>
    </location>
</feature>
<dbReference type="PANTHER" id="PTHR36766:SF40">
    <property type="entry name" value="DISEASE RESISTANCE PROTEIN RGA3"/>
    <property type="match status" value="1"/>
</dbReference>
<protein>
    <recommendedName>
        <fullName evidence="11">Disease resistance protein RGA3</fullName>
    </recommendedName>
</protein>
<feature type="domain" description="Disease resistance protein winged helix" evidence="7">
    <location>
        <begin position="417"/>
        <end position="489"/>
    </location>
</feature>
<keyword evidence="1" id="KW-0677">Repeat</keyword>
<sequence length="1091" mass="124208">MAEQIPFSIAEEILTKLGSLVAQEIGLARGVRKELKKLEDTLTTIKAVLLDAEERQEREHAVEVLVKRFKDVIYDADDLLDDFATYELGRGGMARQVSRFFSSSNQAAFHFRMGHRIKDIRGRLDGIANDISKFNFIPRATTRMRVGNTGRETHSFVLTSEIIGRDEDKKKIIKLLLQSNNEENLSIVAIVGIGGLGKTTLAQLVYNDQEVLKHFDLRLWVCVSEDFGVNILVRNIIKSATDENVDTLGLEQLKNKLHGKLNSKKYLLVLDDVWNEDFEKWDQLRILLKVGARGSKVVVTTRNSKVASTMGIDSPYVLEGLNEGQSWALFKSLAFGEDQQNAHPSLLKIGEEITKMCNGVPLVIRTLGRIPKSKWSSIKNNKNLMSLQDGNNILKVLKLSYDNLPSHLKQCFTYCALFPKDYRIEKKMLIQLWMAQGYIQPLDENEHLEDVGDQYFKELLSWSMFQDVKIDNENNVISCKMHDHNHDLAQFIVKSEIFILTNDTNDVKTIPEIPERIYHVSILGRSREMKVSKGKSIRTLFIRSNSIDYDPWANSKVNTLHLNCKCLRALSLAVLGLTLPKSLTKLRSLRYLDLFWGGFKVLPSGITSLQNLQTLKLFYCRSLRELPRDMRKMRSLRHLEIGGCDRLNYMPCRLGELTMLQTLRLVDLDALEYMFKNSSSAEPFPSLKTLELDMLYNLKGWWRDRGEQAPSFPSLSQLLIRYGHQLTTVQLPSCPFSKFEIRWCNQLTTVQLLSSPTKLVINHCRSFKSLQLPCSSSLSELEISCCDQLTTVELPSCPSLSTLEIRRCDQLTTVQLLSSPTKLVIDDCRSFKSLQLPSCSSLSELEIHGCNELTTFQLLSSPHLSKLVIGSCHSLKSLQLPSCPSLFDLEISWCDQLTSVQLQLQVPSLPCLEELKLRGVREEILWQIILVSSSLKSLHIWNINDLVSLPDDLLQHLTSLKSLEIWSCYELMSLFQGIQHLGALEELQIYHCMRLNLSDKEDDDGGLQFQGLRSLRKLFIGGIPKLVSLPKGLQHVTTLETLAIINCDDFTTLPDWISYLTSLSKLDILNCPRLKLENRSKIAHIREIDIH</sequence>
<feature type="domain" description="Disease resistance R13L4/SHOC-2-like LRR" evidence="8">
    <location>
        <begin position="563"/>
        <end position="810"/>
    </location>
</feature>
<evidence type="ECO:0000259" key="6">
    <source>
        <dbReference type="Pfam" id="PF18052"/>
    </source>
</evidence>
<dbReference type="InterPro" id="IPR027417">
    <property type="entry name" value="P-loop_NTPase"/>
</dbReference>
<dbReference type="InterPro" id="IPR042197">
    <property type="entry name" value="Apaf_helical"/>
</dbReference>
<organism evidence="9 10">
    <name type="scientific">Vitis vinifera</name>
    <name type="common">Grape</name>
    <dbReference type="NCBI Taxonomy" id="29760"/>
    <lineage>
        <taxon>Eukaryota</taxon>
        <taxon>Viridiplantae</taxon>
        <taxon>Streptophyta</taxon>
        <taxon>Embryophyta</taxon>
        <taxon>Tracheophyta</taxon>
        <taxon>Spermatophyta</taxon>
        <taxon>Magnoliopsida</taxon>
        <taxon>eudicotyledons</taxon>
        <taxon>Gunneridae</taxon>
        <taxon>Pentapetalae</taxon>
        <taxon>rosids</taxon>
        <taxon>Vitales</taxon>
        <taxon>Vitaceae</taxon>
        <taxon>Viteae</taxon>
        <taxon>Vitis</taxon>
    </lineage>
</organism>
<keyword evidence="10" id="KW-1185">Reference proteome</keyword>
<dbReference type="Proteomes" id="UP001227230">
    <property type="component" value="Chromosome 13"/>
</dbReference>
<dbReference type="SUPFAM" id="SSF52540">
    <property type="entry name" value="P-loop containing nucleoside triphosphate hydrolases"/>
    <property type="match status" value="1"/>
</dbReference>
<name>A0ABY9D4C5_VITVI</name>
<dbReference type="InterPro" id="IPR058922">
    <property type="entry name" value="WHD_DRP"/>
</dbReference>
<dbReference type="PRINTS" id="PR00364">
    <property type="entry name" value="DISEASERSIST"/>
</dbReference>
<dbReference type="Gene3D" id="1.20.5.4130">
    <property type="match status" value="1"/>
</dbReference>
<keyword evidence="4" id="KW-0067">ATP-binding</keyword>
<dbReference type="Pfam" id="PF23598">
    <property type="entry name" value="LRR_14"/>
    <property type="match status" value="1"/>
</dbReference>
<dbReference type="Gene3D" id="1.10.10.10">
    <property type="entry name" value="Winged helix-like DNA-binding domain superfamily/Winged helix DNA-binding domain"/>
    <property type="match status" value="1"/>
</dbReference>
<dbReference type="Pfam" id="PF23559">
    <property type="entry name" value="WHD_DRP"/>
    <property type="match status" value="1"/>
</dbReference>
<dbReference type="Gene3D" id="1.10.8.430">
    <property type="entry name" value="Helical domain of apoptotic protease-activating factors"/>
    <property type="match status" value="1"/>
</dbReference>